<dbReference type="InterPro" id="IPR050428">
    <property type="entry name" value="TCS_sensor_his_kinase"/>
</dbReference>
<evidence type="ECO:0000256" key="4">
    <source>
        <dbReference type="ARBA" id="ARBA00022553"/>
    </source>
</evidence>
<feature type="domain" description="Histidine kinase" evidence="11">
    <location>
        <begin position="233"/>
        <end position="476"/>
    </location>
</feature>
<keyword evidence="6" id="KW-0812">Transmembrane</keyword>
<dbReference type="SMART" id="SM00304">
    <property type="entry name" value="HAMP"/>
    <property type="match status" value="1"/>
</dbReference>
<evidence type="ECO:0000256" key="3">
    <source>
        <dbReference type="ARBA" id="ARBA00012438"/>
    </source>
</evidence>
<keyword evidence="8" id="KW-1133">Transmembrane helix</keyword>
<protein>
    <recommendedName>
        <fullName evidence="3">histidine kinase</fullName>
        <ecNumber evidence="3">2.7.13.3</ecNumber>
    </recommendedName>
</protein>
<dbReference type="InterPro" id="IPR004358">
    <property type="entry name" value="Sig_transdc_His_kin-like_C"/>
</dbReference>
<dbReference type="EC" id="2.7.13.3" evidence="3"/>
<dbReference type="RefSeq" id="WP_035852248.1">
    <property type="nucleotide sequence ID" value="NZ_KK073874.1"/>
</dbReference>
<organism evidence="13 14">
    <name type="scientific">Cryptosporangium arvum DSM 44712</name>
    <dbReference type="NCBI Taxonomy" id="927661"/>
    <lineage>
        <taxon>Bacteria</taxon>
        <taxon>Bacillati</taxon>
        <taxon>Actinomycetota</taxon>
        <taxon>Actinomycetes</taxon>
        <taxon>Cryptosporangiales</taxon>
        <taxon>Cryptosporangiaceae</taxon>
        <taxon>Cryptosporangium</taxon>
    </lineage>
</organism>
<keyword evidence="14" id="KW-1185">Reference proteome</keyword>
<accession>A0A010Z517</accession>
<dbReference type="CDD" id="cd00082">
    <property type="entry name" value="HisKA"/>
    <property type="match status" value="1"/>
</dbReference>
<sequence>MTRRLVLGVTLTATLAVLVSQAVGLLVVRSWLLERVDHQLSALRPPPGIVPVPEQPAGALPSEFRIYFYDGAGRLVGKSDATGPALADDRQHLDVAFGRPVTVPAADGDGRWRILVRTLSDGTTGVVALPLDTVNGAASKLLWIDGLLLLFTVGGLLALSRWVVRLGLLPLSRVERTAEEITAGRLDLRLPDTDPSTEVGRLGRVLNSMLDRLRNALAEREASETRLRQFVADAGHELRTPLTTIRGYAQLGLRDDEEGYRVIAESSARMALLVDDLQLLATLDREPAYERGQVDLLSLAADAVSSIGVQSPAHPIDLGPLRGVPAFGKKPELEVVQTVGDPRRLRQIVDNLLSNAVRYTPTGTPVHVRLGTARAGALTGGTDRPGRVGASAPLPVGTPICVLEVADEGPGLAPDDAAHIFERFYRADRSRSRGLGGSGLGLAIAAVIAEGHGGRLELDPVPGSGCVFRLVLPDPV</sequence>
<keyword evidence="5" id="KW-0808">Transferase</keyword>
<dbReference type="EMBL" id="JFBT01000001">
    <property type="protein sequence ID" value="EXG82443.1"/>
    <property type="molecule type" value="Genomic_DNA"/>
</dbReference>
<gene>
    <name evidence="13" type="ORF">CryarDRAFT_3628</name>
</gene>
<dbReference type="PROSITE" id="PS50885">
    <property type="entry name" value="HAMP"/>
    <property type="match status" value="1"/>
</dbReference>
<evidence type="ECO:0000256" key="8">
    <source>
        <dbReference type="ARBA" id="ARBA00022989"/>
    </source>
</evidence>
<dbReference type="GO" id="GO:0000155">
    <property type="term" value="F:phosphorelay sensor kinase activity"/>
    <property type="evidence" value="ECO:0007669"/>
    <property type="project" value="InterPro"/>
</dbReference>
<dbReference type="Gene3D" id="6.10.340.10">
    <property type="match status" value="1"/>
</dbReference>
<dbReference type="InterPro" id="IPR003660">
    <property type="entry name" value="HAMP_dom"/>
</dbReference>
<keyword evidence="7 13" id="KW-0418">Kinase</keyword>
<dbReference type="AlphaFoldDB" id="A0A010Z517"/>
<evidence type="ECO:0000313" key="14">
    <source>
        <dbReference type="Proteomes" id="UP000021053"/>
    </source>
</evidence>
<evidence type="ECO:0000259" key="11">
    <source>
        <dbReference type="PROSITE" id="PS50109"/>
    </source>
</evidence>
<dbReference type="PANTHER" id="PTHR45436">
    <property type="entry name" value="SENSOR HISTIDINE KINASE YKOH"/>
    <property type="match status" value="1"/>
</dbReference>
<dbReference type="InterPro" id="IPR003661">
    <property type="entry name" value="HisK_dim/P_dom"/>
</dbReference>
<dbReference type="OrthoDB" id="9786919at2"/>
<evidence type="ECO:0000256" key="6">
    <source>
        <dbReference type="ARBA" id="ARBA00022692"/>
    </source>
</evidence>
<evidence type="ECO:0000313" key="13">
    <source>
        <dbReference type="EMBL" id="EXG82443.1"/>
    </source>
</evidence>
<dbReference type="SUPFAM" id="SSF47384">
    <property type="entry name" value="Homodimeric domain of signal transducing histidine kinase"/>
    <property type="match status" value="1"/>
</dbReference>
<dbReference type="CDD" id="cd06225">
    <property type="entry name" value="HAMP"/>
    <property type="match status" value="1"/>
</dbReference>
<evidence type="ECO:0000256" key="10">
    <source>
        <dbReference type="ARBA" id="ARBA00023136"/>
    </source>
</evidence>
<dbReference type="HOGENOM" id="CLU_000445_89_6_11"/>
<reference evidence="13 14" key="1">
    <citation type="submission" date="2013-07" db="EMBL/GenBank/DDBJ databases">
        <authorList>
            <consortium name="DOE Joint Genome Institute"/>
            <person name="Eisen J."/>
            <person name="Huntemann M."/>
            <person name="Han J."/>
            <person name="Chen A."/>
            <person name="Kyrpides N."/>
            <person name="Mavromatis K."/>
            <person name="Markowitz V."/>
            <person name="Palaniappan K."/>
            <person name="Ivanova N."/>
            <person name="Schaumberg A."/>
            <person name="Pati A."/>
            <person name="Liolios K."/>
            <person name="Nordberg H.P."/>
            <person name="Cantor M.N."/>
            <person name="Hua S.X."/>
            <person name="Woyke T."/>
        </authorList>
    </citation>
    <scope>NUCLEOTIDE SEQUENCE [LARGE SCALE GENOMIC DNA]</scope>
    <source>
        <strain evidence="13 14">DSM 44712</strain>
    </source>
</reference>
<evidence type="ECO:0000259" key="12">
    <source>
        <dbReference type="PROSITE" id="PS50885"/>
    </source>
</evidence>
<dbReference type="SMART" id="SM00388">
    <property type="entry name" value="HisKA"/>
    <property type="match status" value="1"/>
</dbReference>
<dbReference type="PATRIC" id="fig|927661.3.peg.3590"/>
<dbReference type="CDD" id="cd00075">
    <property type="entry name" value="HATPase"/>
    <property type="match status" value="1"/>
</dbReference>
<dbReference type="Proteomes" id="UP000021053">
    <property type="component" value="Unassembled WGS sequence"/>
</dbReference>
<keyword evidence="9" id="KW-0902">Two-component regulatory system</keyword>
<comment type="subcellular location">
    <subcellularLocation>
        <location evidence="2">Cell membrane</location>
    </subcellularLocation>
</comment>
<evidence type="ECO:0000256" key="5">
    <source>
        <dbReference type="ARBA" id="ARBA00022679"/>
    </source>
</evidence>
<dbReference type="InterPro" id="IPR036097">
    <property type="entry name" value="HisK_dim/P_sf"/>
</dbReference>
<evidence type="ECO:0000256" key="2">
    <source>
        <dbReference type="ARBA" id="ARBA00004236"/>
    </source>
</evidence>
<dbReference type="Pfam" id="PF02518">
    <property type="entry name" value="HATPase_c"/>
    <property type="match status" value="1"/>
</dbReference>
<keyword evidence="10" id="KW-0472">Membrane</keyword>
<dbReference type="SMART" id="SM00387">
    <property type="entry name" value="HATPase_c"/>
    <property type="match status" value="1"/>
</dbReference>
<keyword evidence="4" id="KW-0597">Phosphoprotein</keyword>
<dbReference type="InterPro" id="IPR003594">
    <property type="entry name" value="HATPase_dom"/>
</dbReference>
<dbReference type="Pfam" id="PF00512">
    <property type="entry name" value="HisKA"/>
    <property type="match status" value="1"/>
</dbReference>
<evidence type="ECO:0000256" key="9">
    <source>
        <dbReference type="ARBA" id="ARBA00023012"/>
    </source>
</evidence>
<dbReference type="SUPFAM" id="SSF158472">
    <property type="entry name" value="HAMP domain-like"/>
    <property type="match status" value="1"/>
</dbReference>
<evidence type="ECO:0000256" key="7">
    <source>
        <dbReference type="ARBA" id="ARBA00022777"/>
    </source>
</evidence>
<evidence type="ECO:0000256" key="1">
    <source>
        <dbReference type="ARBA" id="ARBA00000085"/>
    </source>
</evidence>
<comment type="catalytic activity">
    <reaction evidence="1">
        <text>ATP + protein L-histidine = ADP + protein N-phospho-L-histidine.</text>
        <dbReference type="EC" id="2.7.13.3"/>
    </reaction>
</comment>
<dbReference type="InterPro" id="IPR005467">
    <property type="entry name" value="His_kinase_dom"/>
</dbReference>
<dbReference type="PRINTS" id="PR00344">
    <property type="entry name" value="BCTRLSENSOR"/>
</dbReference>
<dbReference type="PROSITE" id="PS50109">
    <property type="entry name" value="HIS_KIN"/>
    <property type="match status" value="1"/>
</dbReference>
<dbReference type="Gene3D" id="3.30.565.10">
    <property type="entry name" value="Histidine kinase-like ATPase, C-terminal domain"/>
    <property type="match status" value="1"/>
</dbReference>
<name>A0A010Z517_9ACTN</name>
<dbReference type="InterPro" id="IPR036890">
    <property type="entry name" value="HATPase_C_sf"/>
</dbReference>
<dbReference type="Gene3D" id="1.10.287.130">
    <property type="match status" value="1"/>
</dbReference>
<comment type="caution">
    <text evidence="13">The sequence shown here is derived from an EMBL/GenBank/DDBJ whole genome shotgun (WGS) entry which is preliminary data.</text>
</comment>
<dbReference type="PANTHER" id="PTHR45436:SF5">
    <property type="entry name" value="SENSOR HISTIDINE KINASE TRCS"/>
    <property type="match status" value="1"/>
</dbReference>
<dbReference type="SUPFAM" id="SSF55874">
    <property type="entry name" value="ATPase domain of HSP90 chaperone/DNA topoisomerase II/histidine kinase"/>
    <property type="match status" value="1"/>
</dbReference>
<proteinExistence type="predicted"/>
<dbReference type="GO" id="GO:0005886">
    <property type="term" value="C:plasma membrane"/>
    <property type="evidence" value="ECO:0007669"/>
    <property type="project" value="UniProtKB-SubCell"/>
</dbReference>
<dbReference type="Pfam" id="PF00672">
    <property type="entry name" value="HAMP"/>
    <property type="match status" value="1"/>
</dbReference>
<feature type="domain" description="HAMP" evidence="12">
    <location>
        <begin position="165"/>
        <end position="218"/>
    </location>
</feature>